<evidence type="ECO:0000313" key="2">
    <source>
        <dbReference type="Proteomes" id="UP001382935"/>
    </source>
</evidence>
<proteinExistence type="predicted"/>
<name>A0ABZ2G1V0_9SPHN</name>
<accession>A0ABZ2G1V0</accession>
<keyword evidence="2" id="KW-1185">Reference proteome</keyword>
<dbReference type="RefSeq" id="WP_338502044.1">
    <property type="nucleotide sequence ID" value="NZ_CP145607.1"/>
</dbReference>
<dbReference type="Proteomes" id="UP001382935">
    <property type="component" value="Chromosome"/>
</dbReference>
<protein>
    <recommendedName>
        <fullName evidence="3">LysR family transcriptional regulator</fullName>
    </recommendedName>
</protein>
<evidence type="ECO:0008006" key="3">
    <source>
        <dbReference type="Google" id="ProtNLM"/>
    </source>
</evidence>
<sequence length="86" mass="9938">MRDTPAPSRPGWTPERQLVFLHWLERTRSASAAAAHAELSRESAHRLRARDPGGLFALMWADIMARPFRIDYGHRRPLGHRVRPFV</sequence>
<evidence type="ECO:0000313" key="1">
    <source>
        <dbReference type="EMBL" id="WWM69721.1"/>
    </source>
</evidence>
<organism evidence="1 2">
    <name type="scientific">Sphingomonas kaistensis</name>
    <dbReference type="NCBI Taxonomy" id="298708"/>
    <lineage>
        <taxon>Bacteria</taxon>
        <taxon>Pseudomonadati</taxon>
        <taxon>Pseudomonadota</taxon>
        <taxon>Alphaproteobacteria</taxon>
        <taxon>Sphingomonadales</taxon>
        <taxon>Sphingomonadaceae</taxon>
        <taxon>Sphingomonas</taxon>
    </lineage>
</organism>
<dbReference type="EMBL" id="CP145607">
    <property type="protein sequence ID" value="WWM69721.1"/>
    <property type="molecule type" value="Genomic_DNA"/>
</dbReference>
<reference evidence="1 2" key="1">
    <citation type="submission" date="2024-02" db="EMBL/GenBank/DDBJ databases">
        <title>Full genome sequence of Sphingomonas kaistensis.</title>
        <authorList>
            <person name="Poletto B.L."/>
            <person name="Silva G."/>
            <person name="Galante D."/>
            <person name="Campos K.R."/>
            <person name="Santos M.B.N."/>
            <person name="Sacchi C.T."/>
        </authorList>
    </citation>
    <scope>NUCLEOTIDE SEQUENCE [LARGE SCALE GENOMIC DNA]</scope>
    <source>
        <strain evidence="1 2">MA4R</strain>
    </source>
</reference>
<gene>
    <name evidence="1" type="ORF">V6R86_03185</name>
</gene>